<dbReference type="PROSITE" id="PS52016">
    <property type="entry name" value="TONB_DEPENDENT_REC_3"/>
    <property type="match status" value="1"/>
</dbReference>
<dbReference type="NCBIfam" id="TIGR04057">
    <property type="entry name" value="SusC_RagA_signa"/>
    <property type="match status" value="1"/>
</dbReference>
<evidence type="ECO:0000256" key="3">
    <source>
        <dbReference type="ARBA" id="ARBA00022452"/>
    </source>
</evidence>
<name>A0A1R3T6T1_9BACT</name>
<keyword evidence="4 7" id="KW-0812">Transmembrane</keyword>
<keyword evidence="2 7" id="KW-0813">Transport</keyword>
<evidence type="ECO:0000256" key="2">
    <source>
        <dbReference type="ARBA" id="ARBA00022448"/>
    </source>
</evidence>
<feature type="signal peptide" evidence="8">
    <location>
        <begin position="1"/>
        <end position="21"/>
    </location>
</feature>
<evidence type="ECO:0000256" key="6">
    <source>
        <dbReference type="ARBA" id="ARBA00023237"/>
    </source>
</evidence>
<dbReference type="InterPro" id="IPR039426">
    <property type="entry name" value="TonB-dep_rcpt-like"/>
</dbReference>
<dbReference type="Gene3D" id="2.170.130.10">
    <property type="entry name" value="TonB-dependent receptor, plug domain"/>
    <property type="match status" value="1"/>
</dbReference>
<sequence>MKRKLMMFLALFFIGIGIVTAQTQVRGTVVDETGEPVIGATIQLKGTSQGTVSDIDGNFNLSAPAGGTLVISYVGMQTQEVPVSASVRVVMVSDAQLLSEVVIVGAMGITRPPRAAGYGQTIVDPAEAIQKAEPDLFRSLDGKIPGVHVGASSATPGSATKVLIRGNSSFLGNNDPLYVVDGLPYSNSEVTTGNRLTTAGAYGTGLATLDPNDIESMTVLKGAAAAALYGSRAANGVILITTKAGSKRVRPSQKGFEVTLTSSYTTESIASLPEYQNTYGQGSNFTYSNANGSWGPAFGSPGNETIPLYSTINAVYPELGPRIPYQAYPNNVKDLFRNGSVLDNSVNIMSYNDKGNFSITVSNLAQDGYVPYSEFDRTSFSVGGNQKLDNGLTVGGTVSYSRTVQNGPFFGAGNYGGSVSSFARAMLVPRNVDLPNLPYETPDGRNLMAFGGVDNPLWSWKYNTITSVMDRTVSTVNAAYDFTDWLSAGYQFGWNQYEMDRKQVINIGSVGPSGFAGQGQITNDSYTTQEIESNFNLTFKHKFNEDYNLRVTVGHNVNQRTTHRADQEGNIMIFKGIYNVGNTQEQTAGESTSKRRLWAIYADALLDYKNYAFLNLTLRNDHSSTLPIQNNSYYYPAVTGSFVFSDAFELNSDILDFGKVRLAWGRVGNDASPYYVNGTYLQDTPFGGNPIMLLPTTSYDPELKPEFTTEVELGAELRFFQNRIGIDFTWYNRSTTDQIAPLSLPSSTGSRTYYTNFGELNNKGVEIGVNFVPVNLRNSFKWDITGTFTKNISKVISLVDGVEQITLSTGSTSEPQPTLKPGLPYGFLRGTVIARDDEGNMLVNPNSGAYIAETELGDLGDPYPDFRLSVNNTFSYKRFSLGVIFDARVGGVLSSGPASDLLGRGLTKDTEDRLGTRILPGVLGDPNTREPLKDANGNKIPNTIQLSENDLWFSPSEGNTFSINSVHEFNTFDATVFRLSEVSFGYDLPEKWLRNTFLGSVNLSVVGRNLWYFAPGFPKYTNYDPGSNAFGSGNVQGIDRESAPSTRRIAFNARLTF</sequence>
<dbReference type="NCBIfam" id="TIGR04056">
    <property type="entry name" value="OMP_RagA_SusC"/>
    <property type="match status" value="1"/>
</dbReference>
<dbReference type="Pfam" id="PF13715">
    <property type="entry name" value="CarbopepD_reg_2"/>
    <property type="match status" value="1"/>
</dbReference>
<proteinExistence type="inferred from homology"/>
<comment type="similarity">
    <text evidence="7">Belongs to the TonB-dependent receptor family.</text>
</comment>
<feature type="chain" id="PRO_5012684083" evidence="8">
    <location>
        <begin position="22"/>
        <end position="1057"/>
    </location>
</feature>
<dbReference type="RefSeq" id="WP_076931565.1">
    <property type="nucleotide sequence ID" value="NZ_LT605205.1"/>
</dbReference>
<evidence type="ECO:0000313" key="10">
    <source>
        <dbReference type="EMBL" id="SCD21799.1"/>
    </source>
</evidence>
<evidence type="ECO:0000313" key="11">
    <source>
        <dbReference type="Proteomes" id="UP000187464"/>
    </source>
</evidence>
<keyword evidence="11" id="KW-1185">Reference proteome</keyword>
<protein>
    <submittedName>
        <fullName evidence="10">SusC/RagA family</fullName>
    </submittedName>
</protein>
<reference evidence="11" key="1">
    <citation type="submission" date="2016-08" db="EMBL/GenBank/DDBJ databases">
        <authorList>
            <person name="Wibberg D."/>
        </authorList>
    </citation>
    <scope>NUCLEOTIDE SEQUENCE [LARGE SCALE GENOMIC DNA]</scope>
</reference>
<dbReference type="InterPro" id="IPR036942">
    <property type="entry name" value="Beta-barrel_TonB_sf"/>
</dbReference>
<feature type="domain" description="TonB-dependent receptor plug" evidence="9">
    <location>
        <begin position="125"/>
        <end position="237"/>
    </location>
</feature>
<dbReference type="KEGG" id="psac:PSM36_3010"/>
<evidence type="ECO:0000256" key="8">
    <source>
        <dbReference type="SAM" id="SignalP"/>
    </source>
</evidence>
<dbReference type="Pfam" id="PF07715">
    <property type="entry name" value="Plug"/>
    <property type="match status" value="1"/>
</dbReference>
<evidence type="ECO:0000256" key="4">
    <source>
        <dbReference type="ARBA" id="ARBA00022692"/>
    </source>
</evidence>
<dbReference type="InterPro" id="IPR023997">
    <property type="entry name" value="TonB-dep_OMP_SusC/RagA_CS"/>
</dbReference>
<dbReference type="InterPro" id="IPR023996">
    <property type="entry name" value="TonB-dep_OMP_SusC/RagA"/>
</dbReference>
<dbReference type="InterPro" id="IPR012910">
    <property type="entry name" value="Plug_dom"/>
</dbReference>
<dbReference type="AlphaFoldDB" id="A0A1R3T6T1"/>
<evidence type="ECO:0000256" key="7">
    <source>
        <dbReference type="PROSITE-ProRule" id="PRU01360"/>
    </source>
</evidence>
<gene>
    <name evidence="10" type="ORF">PSM36_3010</name>
</gene>
<dbReference type="FunFam" id="2.60.40.1120:FF:000003">
    <property type="entry name" value="Outer membrane protein Omp121"/>
    <property type="match status" value="1"/>
</dbReference>
<accession>A0A1R3T6T1</accession>
<keyword evidence="5 7" id="KW-0472">Membrane</keyword>
<evidence type="ECO:0000259" key="9">
    <source>
        <dbReference type="Pfam" id="PF07715"/>
    </source>
</evidence>
<dbReference type="InterPro" id="IPR008969">
    <property type="entry name" value="CarboxyPept-like_regulatory"/>
</dbReference>
<evidence type="ECO:0000256" key="1">
    <source>
        <dbReference type="ARBA" id="ARBA00004571"/>
    </source>
</evidence>
<keyword evidence="3 7" id="KW-1134">Transmembrane beta strand</keyword>
<keyword evidence="8" id="KW-0732">Signal</keyword>
<comment type="subcellular location">
    <subcellularLocation>
        <location evidence="1 7">Cell outer membrane</location>
        <topology evidence="1 7">Multi-pass membrane protein</topology>
    </subcellularLocation>
</comment>
<evidence type="ECO:0000256" key="5">
    <source>
        <dbReference type="ARBA" id="ARBA00023136"/>
    </source>
</evidence>
<dbReference type="STRING" id="1642647.PSM36_3010"/>
<dbReference type="Gene3D" id="2.40.170.20">
    <property type="entry name" value="TonB-dependent receptor, beta-barrel domain"/>
    <property type="match status" value="1"/>
</dbReference>
<dbReference type="Gene3D" id="2.60.40.1120">
    <property type="entry name" value="Carboxypeptidase-like, regulatory domain"/>
    <property type="match status" value="1"/>
</dbReference>
<keyword evidence="6 7" id="KW-0998">Cell outer membrane</keyword>
<organism evidence="10 11">
    <name type="scientific">Proteiniphilum saccharofermentans</name>
    <dbReference type="NCBI Taxonomy" id="1642647"/>
    <lineage>
        <taxon>Bacteria</taxon>
        <taxon>Pseudomonadati</taxon>
        <taxon>Bacteroidota</taxon>
        <taxon>Bacteroidia</taxon>
        <taxon>Bacteroidales</taxon>
        <taxon>Dysgonomonadaceae</taxon>
        <taxon>Proteiniphilum</taxon>
    </lineage>
</organism>
<dbReference type="Proteomes" id="UP000187464">
    <property type="component" value="Chromosome I"/>
</dbReference>
<dbReference type="GO" id="GO:0009279">
    <property type="term" value="C:cell outer membrane"/>
    <property type="evidence" value="ECO:0007669"/>
    <property type="project" value="UniProtKB-SubCell"/>
</dbReference>
<dbReference type="InterPro" id="IPR037066">
    <property type="entry name" value="Plug_dom_sf"/>
</dbReference>
<dbReference type="SUPFAM" id="SSF49464">
    <property type="entry name" value="Carboxypeptidase regulatory domain-like"/>
    <property type="match status" value="1"/>
</dbReference>
<dbReference type="SUPFAM" id="SSF56935">
    <property type="entry name" value="Porins"/>
    <property type="match status" value="1"/>
</dbReference>
<dbReference type="EMBL" id="LT605205">
    <property type="protein sequence ID" value="SCD21799.1"/>
    <property type="molecule type" value="Genomic_DNA"/>
</dbReference>